<dbReference type="Proteomes" id="UP000264006">
    <property type="component" value="Plasmid pEDY32-46I"/>
</dbReference>
<proteinExistence type="predicted"/>
<evidence type="ECO:0000313" key="2">
    <source>
        <dbReference type="Proteomes" id="UP000264006"/>
    </source>
</evidence>
<organism evidence="1 2">
    <name type="scientific">Euzebya pacifica</name>
    <dbReference type="NCBI Taxonomy" id="1608957"/>
    <lineage>
        <taxon>Bacteria</taxon>
        <taxon>Bacillati</taxon>
        <taxon>Actinomycetota</taxon>
        <taxon>Nitriliruptoria</taxon>
        <taxon>Euzebyales</taxon>
    </lineage>
</organism>
<protein>
    <submittedName>
        <fullName evidence="1">Uncharacterized protein</fullName>
    </submittedName>
</protein>
<sequence>MAAATAIDTDTIVKVLTTPGVQDDEIRPAADEATIREYLATPVDPDATAFGVPFGSVLYVRMNTTGARVLAEAGVDVHAYESEEDLDLTVGEGNLYGQMSLIGGPAFAVQSAHAVQGSALFDVLATCHALDKQIGTNADGAVSVLAIFDC</sequence>
<dbReference type="KEGG" id="euz:DVS28_b0054"/>
<keyword evidence="1" id="KW-0614">Plasmid</keyword>
<gene>
    <name evidence="1" type="ORF">DVS28_b0054</name>
</gene>
<evidence type="ECO:0000313" key="1">
    <source>
        <dbReference type="EMBL" id="AXV09824.1"/>
    </source>
</evidence>
<keyword evidence="2" id="KW-1185">Reference proteome</keyword>
<geneLocation type="plasmid" evidence="2">
    <name>pedy32-46i</name>
</geneLocation>
<accession>A0A346Y5S7</accession>
<dbReference type="EMBL" id="CP031166">
    <property type="protein sequence ID" value="AXV09824.1"/>
    <property type="molecule type" value="Genomic_DNA"/>
</dbReference>
<name>A0A346Y5S7_9ACTN</name>
<dbReference type="RefSeq" id="WP_114594442.1">
    <property type="nucleotide sequence ID" value="NZ_CP031166.1"/>
</dbReference>
<reference evidence="1 2" key="1">
    <citation type="submission" date="2018-09" db="EMBL/GenBank/DDBJ databases">
        <title>Complete genome sequence of Euzebya sp. DY32-46 isolated from seawater of Pacific Ocean.</title>
        <authorList>
            <person name="Xu L."/>
            <person name="Wu Y.-H."/>
            <person name="Xu X.-W."/>
        </authorList>
    </citation>
    <scope>NUCLEOTIDE SEQUENCE [LARGE SCALE GENOMIC DNA]</scope>
    <source>
        <strain evidence="1 2">DY32-46</strain>
        <plasmid evidence="2">pedy32-46i</plasmid>
    </source>
</reference>
<dbReference type="AlphaFoldDB" id="A0A346Y5S7"/>